<comment type="caution">
    <text evidence="1">The sequence shown here is derived from an EMBL/GenBank/DDBJ whole genome shotgun (WGS) entry which is preliminary data.</text>
</comment>
<keyword evidence="2" id="KW-1185">Reference proteome</keyword>
<accession>A0ACC2N7V1</accession>
<organism evidence="1 2">
    <name type="scientific">Eretmocerus hayati</name>
    <dbReference type="NCBI Taxonomy" id="131215"/>
    <lineage>
        <taxon>Eukaryota</taxon>
        <taxon>Metazoa</taxon>
        <taxon>Ecdysozoa</taxon>
        <taxon>Arthropoda</taxon>
        <taxon>Hexapoda</taxon>
        <taxon>Insecta</taxon>
        <taxon>Pterygota</taxon>
        <taxon>Neoptera</taxon>
        <taxon>Endopterygota</taxon>
        <taxon>Hymenoptera</taxon>
        <taxon>Apocrita</taxon>
        <taxon>Proctotrupomorpha</taxon>
        <taxon>Chalcidoidea</taxon>
        <taxon>Aphelinidae</taxon>
        <taxon>Aphelininae</taxon>
        <taxon>Eretmocerus</taxon>
    </lineage>
</organism>
<reference evidence="1" key="1">
    <citation type="submission" date="2023-04" db="EMBL/GenBank/DDBJ databases">
        <title>A chromosome-level genome assembly of the parasitoid wasp Eretmocerus hayati.</title>
        <authorList>
            <person name="Zhong Y."/>
            <person name="Liu S."/>
            <person name="Liu Y."/>
        </authorList>
    </citation>
    <scope>NUCLEOTIDE SEQUENCE</scope>
    <source>
        <strain evidence="1">ZJU_SS_LIU_2023</strain>
    </source>
</reference>
<evidence type="ECO:0000313" key="2">
    <source>
        <dbReference type="Proteomes" id="UP001239111"/>
    </source>
</evidence>
<proteinExistence type="predicted"/>
<dbReference type="EMBL" id="CM056744">
    <property type="protein sequence ID" value="KAJ8667285.1"/>
    <property type="molecule type" value="Genomic_DNA"/>
</dbReference>
<evidence type="ECO:0000313" key="1">
    <source>
        <dbReference type="EMBL" id="KAJ8667285.1"/>
    </source>
</evidence>
<protein>
    <submittedName>
        <fullName evidence="1">Uncharacterized protein</fullName>
    </submittedName>
</protein>
<dbReference type="Proteomes" id="UP001239111">
    <property type="component" value="Chromosome 4"/>
</dbReference>
<name>A0ACC2N7V1_9HYME</name>
<gene>
    <name evidence="1" type="ORF">QAD02_008947</name>
</gene>
<sequence>MIGGSGILTPVSLVAAALFLLYYWITRKPKKFPPGPRWLPVLGSALEVGKLRKETGYFSEACNILVRRYKSPIIGLKIGHDLIIVINDYESMKAMITNEVCDGRPVGPVYESRTFGKRQGLLVVDGHLWVEQRRYILRGLRDFGFGRTDMGVQIELEATQLVKHYEKLIDEKAKAFYSDEPAESDSVDSQKTNLNESINAKSKMPSAGDFYAKFGDDPEVRLAAKMPGIIVEMEDFFGVPVLNTLWCMMAGKRYNIDDKELIYLQKVFTALLRDVDMIGCLFQHFPYLKYLAPEMSGYKKFMEIHQELWKFLENELENHKRTFDPSSLRGMMDVYLQVLQTEAPGDTFSEEQLMSICVDLFMAGSETTAKALSFGFLFLTLNQRVQKKAQEEIDTVIGRERMPTLNDRPRMTYLSAIVLESLRMFMGRTMNIPHRAMKNTTLMGYHIPKNSMLVVNFNRILMDESWGDPEEFRPERFIDENGKLFIPEQFLPFSFGRHRCMGEVLAKSNLFMITAALLQNFTFSPVPGEDPPQNDYTDGVTASPKPYRVLMTKRS</sequence>